<dbReference type="Gene3D" id="3.20.20.140">
    <property type="entry name" value="Metal-dependent hydrolases"/>
    <property type="match status" value="2"/>
</dbReference>
<feature type="domain" description="Amidohydrolase-related" evidence="2">
    <location>
        <begin position="337"/>
        <end position="525"/>
    </location>
</feature>
<dbReference type="InterPro" id="IPR032465">
    <property type="entry name" value="ACMSD"/>
</dbReference>
<gene>
    <name evidence="3" type="ORF">ACFQ2I_03250</name>
</gene>
<evidence type="ECO:0000313" key="3">
    <source>
        <dbReference type="EMBL" id="MFD0958394.1"/>
    </source>
</evidence>
<proteinExistence type="predicted"/>
<organism evidence="3 4">
    <name type="scientific">Paenibacillus chungangensis</name>
    <dbReference type="NCBI Taxonomy" id="696535"/>
    <lineage>
        <taxon>Bacteria</taxon>
        <taxon>Bacillati</taxon>
        <taxon>Bacillota</taxon>
        <taxon>Bacilli</taxon>
        <taxon>Bacillales</taxon>
        <taxon>Paenibacillaceae</taxon>
        <taxon>Paenibacillus</taxon>
    </lineage>
</organism>
<dbReference type="Pfam" id="PF04909">
    <property type="entry name" value="Amidohydro_2"/>
    <property type="match status" value="2"/>
</dbReference>
<keyword evidence="4" id="KW-1185">Reference proteome</keyword>
<evidence type="ECO:0000256" key="1">
    <source>
        <dbReference type="ARBA" id="ARBA00023239"/>
    </source>
</evidence>
<dbReference type="InterPro" id="IPR032466">
    <property type="entry name" value="Metal_Hydrolase"/>
</dbReference>
<comment type="caution">
    <text evidence="3">The sequence shown here is derived from an EMBL/GenBank/DDBJ whole genome shotgun (WGS) entry which is preliminary data.</text>
</comment>
<dbReference type="RefSeq" id="WP_377562161.1">
    <property type="nucleotide sequence ID" value="NZ_JBHTJZ010000005.1"/>
</dbReference>
<dbReference type="SUPFAM" id="SSF51556">
    <property type="entry name" value="Metallo-dependent hydrolases"/>
    <property type="match status" value="2"/>
</dbReference>
<keyword evidence="1" id="KW-0456">Lyase</keyword>
<evidence type="ECO:0000259" key="2">
    <source>
        <dbReference type="Pfam" id="PF04909"/>
    </source>
</evidence>
<dbReference type="InterPro" id="IPR006680">
    <property type="entry name" value="Amidohydro-rel"/>
</dbReference>
<sequence>MENLLYFDSFVQVGKFGYKHREHKWSTEHILEEMDRCGIAGALITHGLAKTHSPQYGNRLLDDELAKSPRLFGCWTILPDHMNDFPPPEEWIDIMREKDIRAVKIFPESHYFTPDARTMDHVFSALASASIPLLVNASEVTLPMLEGILQRHSDLTVLLQGQSWSMERKLFPLMDECTNLCIEFSNLQSNRIVEMAYERFGADRLFFGSGMPMKSPGAARAFIDYARIPDDAKRKIAGGNLIRLLGGVLPPPAPMPDQDEVTRRASRGLPITIPVLDSHTHLIEEGGGTGSGFPMLYGGIEDMVDLYRSIGIQKMCIAPWVGINGGDSESANAISEKTIRQYPDMVEAFALIDPNYTENVEKEARIWHQEKKFKGIKPYYYLSRRRYTDPVYAPWWRTGNELRLFSLVDPGLINDSDYVEQIDELATTYPDVNFFMDHAGRTFEVAELYAQVAKKHNNVTLQLTYTSVTLGVIEYLVREAGADKILFGTDSPMRDPRPQVGWLAYANLSLENKKKIFGGNYQRILNRCLI</sequence>
<protein>
    <submittedName>
        <fullName evidence="3">Amidohydrolase family protein</fullName>
    </submittedName>
</protein>
<feature type="domain" description="Amidohydrolase-related" evidence="2">
    <location>
        <begin position="55"/>
        <end position="246"/>
    </location>
</feature>
<reference evidence="4" key="1">
    <citation type="journal article" date="2019" name="Int. J. Syst. Evol. Microbiol.">
        <title>The Global Catalogue of Microorganisms (GCM) 10K type strain sequencing project: providing services to taxonomists for standard genome sequencing and annotation.</title>
        <authorList>
            <consortium name="The Broad Institute Genomics Platform"/>
            <consortium name="The Broad Institute Genome Sequencing Center for Infectious Disease"/>
            <person name="Wu L."/>
            <person name="Ma J."/>
        </authorList>
    </citation>
    <scope>NUCLEOTIDE SEQUENCE [LARGE SCALE GENOMIC DNA]</scope>
    <source>
        <strain evidence="4">CCUG 59129</strain>
    </source>
</reference>
<name>A0ABW3HLN1_9BACL</name>
<dbReference type="EMBL" id="JBHTJZ010000005">
    <property type="protein sequence ID" value="MFD0958394.1"/>
    <property type="molecule type" value="Genomic_DNA"/>
</dbReference>
<evidence type="ECO:0000313" key="4">
    <source>
        <dbReference type="Proteomes" id="UP001596989"/>
    </source>
</evidence>
<dbReference type="PANTHER" id="PTHR21240">
    <property type="entry name" value="2-AMINO-3-CARBOXYLMUCONATE-6-SEMIALDEHYDE DECARBOXYLASE"/>
    <property type="match status" value="1"/>
</dbReference>
<accession>A0ABW3HLN1</accession>
<dbReference type="Proteomes" id="UP001596989">
    <property type="component" value="Unassembled WGS sequence"/>
</dbReference>